<accession>A0A139A5S0</accession>
<evidence type="ECO:0000256" key="2">
    <source>
        <dbReference type="ARBA" id="ARBA00022692"/>
    </source>
</evidence>
<evidence type="ECO:0008006" key="8">
    <source>
        <dbReference type="Google" id="ProtNLM"/>
    </source>
</evidence>
<evidence type="ECO:0000256" key="5">
    <source>
        <dbReference type="SAM" id="Phobius"/>
    </source>
</evidence>
<sequence length="174" mass="18774">VIAPVFFAASVYVLLSRIVTLLGTRHSPINPHLIARIFVGGDMTAFFVQIAGAVLILLPSSTAQADTGLKVLLAGLAIQVVTIFVYLVLAVVVFIRNIYRVAEFWSGFDSSLSRVESTAYALDAGLILILAFLFNVVHPSYMLRQDADDGPARGDGLSSFDMMVSPERAWVGKA</sequence>
<feature type="transmembrane region" description="Helical" evidence="5">
    <location>
        <begin position="33"/>
        <end position="59"/>
    </location>
</feature>
<feature type="transmembrane region" description="Helical" evidence="5">
    <location>
        <begin position="119"/>
        <end position="137"/>
    </location>
</feature>
<dbReference type="PANTHER" id="PTHR31465">
    <property type="entry name" value="PROTEIN RTA1-RELATED"/>
    <property type="match status" value="1"/>
</dbReference>
<keyword evidence="7" id="KW-1185">Reference proteome</keyword>
<dbReference type="InterPro" id="IPR007568">
    <property type="entry name" value="RTA1"/>
</dbReference>
<dbReference type="Proteomes" id="UP000070544">
    <property type="component" value="Unassembled WGS sequence"/>
</dbReference>
<name>A0A139A5S0_GONPJ</name>
<dbReference type="Pfam" id="PF04479">
    <property type="entry name" value="RTA1"/>
    <property type="match status" value="1"/>
</dbReference>
<protein>
    <recommendedName>
        <fullName evidence="8">RTA1 like protein</fullName>
    </recommendedName>
</protein>
<evidence type="ECO:0000256" key="3">
    <source>
        <dbReference type="ARBA" id="ARBA00022989"/>
    </source>
</evidence>
<comment type="subcellular location">
    <subcellularLocation>
        <location evidence="1">Membrane</location>
        <topology evidence="1">Multi-pass membrane protein</topology>
    </subcellularLocation>
</comment>
<evidence type="ECO:0000313" key="7">
    <source>
        <dbReference type="Proteomes" id="UP000070544"/>
    </source>
</evidence>
<reference evidence="6 7" key="1">
    <citation type="journal article" date="2015" name="Genome Biol. Evol.">
        <title>Phylogenomic analyses indicate that early fungi evolved digesting cell walls of algal ancestors of land plants.</title>
        <authorList>
            <person name="Chang Y."/>
            <person name="Wang S."/>
            <person name="Sekimoto S."/>
            <person name="Aerts A.L."/>
            <person name="Choi C."/>
            <person name="Clum A."/>
            <person name="LaButti K.M."/>
            <person name="Lindquist E.A."/>
            <person name="Yee Ngan C."/>
            <person name="Ohm R.A."/>
            <person name="Salamov A.A."/>
            <person name="Grigoriev I.V."/>
            <person name="Spatafora J.W."/>
            <person name="Berbee M.L."/>
        </authorList>
    </citation>
    <scope>NUCLEOTIDE SEQUENCE [LARGE SCALE GENOMIC DNA]</scope>
    <source>
        <strain evidence="6 7">JEL478</strain>
    </source>
</reference>
<dbReference type="GO" id="GO:0016020">
    <property type="term" value="C:membrane"/>
    <property type="evidence" value="ECO:0007669"/>
    <property type="project" value="UniProtKB-SubCell"/>
</dbReference>
<proteinExistence type="predicted"/>
<evidence type="ECO:0000313" key="6">
    <source>
        <dbReference type="EMBL" id="KXS12126.1"/>
    </source>
</evidence>
<keyword evidence="4 5" id="KW-0472">Membrane</keyword>
<feature type="non-terminal residue" evidence="6">
    <location>
        <position position="1"/>
    </location>
</feature>
<feature type="transmembrane region" description="Helical" evidence="5">
    <location>
        <begin position="71"/>
        <end position="99"/>
    </location>
</feature>
<dbReference type="OMA" id="RRISHYP"/>
<dbReference type="AlphaFoldDB" id="A0A139A5S0"/>
<evidence type="ECO:0000256" key="4">
    <source>
        <dbReference type="ARBA" id="ARBA00023136"/>
    </source>
</evidence>
<evidence type="ECO:0000256" key="1">
    <source>
        <dbReference type="ARBA" id="ARBA00004141"/>
    </source>
</evidence>
<dbReference type="OrthoDB" id="3358017at2759"/>
<organism evidence="6 7">
    <name type="scientific">Gonapodya prolifera (strain JEL478)</name>
    <name type="common">Monoblepharis prolifera</name>
    <dbReference type="NCBI Taxonomy" id="1344416"/>
    <lineage>
        <taxon>Eukaryota</taxon>
        <taxon>Fungi</taxon>
        <taxon>Fungi incertae sedis</taxon>
        <taxon>Chytridiomycota</taxon>
        <taxon>Chytridiomycota incertae sedis</taxon>
        <taxon>Monoblepharidomycetes</taxon>
        <taxon>Monoblepharidales</taxon>
        <taxon>Gonapodyaceae</taxon>
        <taxon>Gonapodya</taxon>
    </lineage>
</organism>
<gene>
    <name evidence="6" type="ORF">M427DRAFT_35017</name>
</gene>
<dbReference type="EMBL" id="KQ965791">
    <property type="protein sequence ID" value="KXS12126.1"/>
    <property type="molecule type" value="Genomic_DNA"/>
</dbReference>
<dbReference type="STRING" id="1344416.A0A139A5S0"/>
<keyword evidence="3 5" id="KW-1133">Transmembrane helix</keyword>
<keyword evidence="2 5" id="KW-0812">Transmembrane</keyword>
<dbReference type="PANTHER" id="PTHR31465:SF1">
    <property type="entry name" value="PROTEIN RTA1-RELATED"/>
    <property type="match status" value="1"/>
</dbReference>